<dbReference type="GO" id="GO:0003677">
    <property type="term" value="F:DNA binding"/>
    <property type="evidence" value="ECO:0007669"/>
    <property type="project" value="UniProtKB-UniRule"/>
</dbReference>
<sequence length="918" mass="95634">MEFRILGPLEVVASGQPVLLGGPKPRAVLAALLLDAGRVVTVDRLVGAVWGEEPPPSARNALQTYLSRLRRALGAATLRHHHGGYELVAPPAQIDARRFEAAVGEARALLAAGDPAAALRTATGALALWRGPALLDVAGELFAQAEIARLTELRAVAADLRVECLLAAGSTAEAVAGAAELVAADPVRERSRGQLMLALYRAGRQTEALATYRELRELLAERFGLDPGEDLDALAQSILRQDPALAPAVPGPADRRDPWVPDTRLPAALDRFVGRERELAEVRDLLARHRLVTLTGPGGAGKTRLAVEVCRVAGSPVRVAELAGIDDDALLEPALAHAFGLAVDTGPGGIAAVAGDAELVLLLDNGEQLAGALAVLVPKLLAELPGLRVLVTSRLPLSVAGERRYPVPPLDPATDAVELFVDRAAAVLPGWACDGAERAVVADVCARLDGLPLAVELAAAQLVALSPAQIRDRLDDPGTLRSARRDVPDRHRSLDNAIDVTYRLLDAPQRDLFGRLSVFAGPFDLDAAEAVAGGGDVLAPLTALIAGSLVTPLPATSPRRYRMLQTLRQYAMRRMPPANLRDAQHRHLDRAVALAATADRELRGPDARHWFATLTAEQDNLRAALAFASGGADPAAGLRLAADLAWFWYRGGHIGEGLRWLGLGLAAGGAADDRARAHTGMACLHYLAGDLAASGAAITAAVDLAETPATAARAAAYYTLLLGLRGEVAAGVAAGRDAQARALATGEGWLLAEALISVAQVTWASGDPAAAAVVLDSAVAAATASGFAWASGSARWMHAQLAVATGRFPEAYELASRAVRDLDEQDDVTGWLAAAFLLAATLTLTGRPGPGATLLGAVEALGGRVGYAPERMDPVNGPRLAGIVRTGLPAQEFAAAHARGAAMTRDEVRSALLPEPGQ</sequence>
<comment type="caution">
    <text evidence="5">The sequence shown here is derived from an EMBL/GenBank/DDBJ whole genome shotgun (WGS) entry which is preliminary data.</text>
</comment>
<dbReference type="PANTHER" id="PTHR47691">
    <property type="entry name" value="REGULATOR-RELATED"/>
    <property type="match status" value="1"/>
</dbReference>
<dbReference type="InterPro" id="IPR058852">
    <property type="entry name" value="HTH_77"/>
</dbReference>
<dbReference type="PROSITE" id="PS51755">
    <property type="entry name" value="OMPR_PHOB"/>
    <property type="match status" value="1"/>
</dbReference>
<dbReference type="Pfam" id="PF25872">
    <property type="entry name" value="HTH_77"/>
    <property type="match status" value="1"/>
</dbReference>
<dbReference type="AlphaFoldDB" id="A0A917TNP8"/>
<reference evidence="5" key="1">
    <citation type="journal article" date="2014" name="Int. J. Syst. Evol. Microbiol.">
        <title>Complete genome sequence of Corynebacterium casei LMG S-19264T (=DSM 44701T), isolated from a smear-ripened cheese.</title>
        <authorList>
            <consortium name="US DOE Joint Genome Institute (JGI-PGF)"/>
            <person name="Walter F."/>
            <person name="Albersmeier A."/>
            <person name="Kalinowski J."/>
            <person name="Ruckert C."/>
        </authorList>
    </citation>
    <scope>NUCLEOTIDE SEQUENCE</scope>
    <source>
        <strain evidence="5">JCM 19831</strain>
    </source>
</reference>
<organism evidence="5 6">
    <name type="scientific">Dactylosporangium sucinum</name>
    <dbReference type="NCBI Taxonomy" id="1424081"/>
    <lineage>
        <taxon>Bacteria</taxon>
        <taxon>Bacillati</taxon>
        <taxon>Actinomycetota</taxon>
        <taxon>Actinomycetes</taxon>
        <taxon>Micromonosporales</taxon>
        <taxon>Micromonosporaceae</taxon>
        <taxon>Dactylosporangium</taxon>
    </lineage>
</organism>
<dbReference type="SUPFAM" id="SSF48452">
    <property type="entry name" value="TPR-like"/>
    <property type="match status" value="1"/>
</dbReference>
<protein>
    <recommendedName>
        <fullName evidence="4">OmpR/PhoB-type domain-containing protein</fullName>
    </recommendedName>
</protein>
<name>A0A917TNP8_9ACTN</name>
<dbReference type="Proteomes" id="UP000642070">
    <property type="component" value="Unassembled WGS sequence"/>
</dbReference>
<accession>A0A917TNP8</accession>
<evidence type="ECO:0000313" key="6">
    <source>
        <dbReference type="Proteomes" id="UP000642070"/>
    </source>
</evidence>
<dbReference type="InterPro" id="IPR011990">
    <property type="entry name" value="TPR-like_helical_dom_sf"/>
</dbReference>
<dbReference type="CDD" id="cd15831">
    <property type="entry name" value="BTAD"/>
    <property type="match status" value="1"/>
</dbReference>
<dbReference type="Gene3D" id="3.40.50.300">
    <property type="entry name" value="P-loop containing nucleotide triphosphate hydrolases"/>
    <property type="match status" value="1"/>
</dbReference>
<dbReference type="Gene3D" id="1.25.40.10">
    <property type="entry name" value="Tetratricopeptide repeat domain"/>
    <property type="match status" value="1"/>
</dbReference>
<dbReference type="InterPro" id="IPR016032">
    <property type="entry name" value="Sig_transdc_resp-reg_C-effctor"/>
</dbReference>
<dbReference type="Pfam" id="PF00486">
    <property type="entry name" value="Trans_reg_C"/>
    <property type="match status" value="1"/>
</dbReference>
<dbReference type="SUPFAM" id="SSF46894">
    <property type="entry name" value="C-terminal effector domain of the bipartite response regulators"/>
    <property type="match status" value="1"/>
</dbReference>
<dbReference type="RefSeq" id="WP_190250823.1">
    <property type="nucleotide sequence ID" value="NZ_BMPI01000014.1"/>
</dbReference>
<proteinExistence type="inferred from homology"/>
<dbReference type="InterPro" id="IPR001867">
    <property type="entry name" value="OmpR/PhoB-type_DNA-bd"/>
</dbReference>
<comment type="similarity">
    <text evidence="1">Belongs to the AfsR/DnrI/RedD regulatory family.</text>
</comment>
<dbReference type="SUPFAM" id="SSF52540">
    <property type="entry name" value="P-loop containing nucleoside triphosphate hydrolases"/>
    <property type="match status" value="1"/>
</dbReference>
<dbReference type="GO" id="GO:0000160">
    <property type="term" value="P:phosphorelay signal transduction system"/>
    <property type="evidence" value="ECO:0007669"/>
    <property type="project" value="InterPro"/>
</dbReference>
<dbReference type="EMBL" id="BMPI01000014">
    <property type="protein sequence ID" value="GGM30147.1"/>
    <property type="molecule type" value="Genomic_DNA"/>
</dbReference>
<keyword evidence="2 3" id="KW-0238">DNA-binding</keyword>
<dbReference type="Gene3D" id="1.10.10.10">
    <property type="entry name" value="Winged helix-like DNA-binding domain superfamily/Winged helix DNA-binding domain"/>
    <property type="match status" value="1"/>
</dbReference>
<dbReference type="PANTHER" id="PTHR47691:SF3">
    <property type="entry name" value="HTH-TYPE TRANSCRIPTIONAL REGULATOR RV0890C-RELATED"/>
    <property type="match status" value="1"/>
</dbReference>
<feature type="domain" description="OmpR/PhoB-type" evidence="4">
    <location>
        <begin position="1"/>
        <end position="89"/>
    </location>
</feature>
<dbReference type="Pfam" id="PF03704">
    <property type="entry name" value="BTAD"/>
    <property type="match status" value="1"/>
</dbReference>
<evidence type="ECO:0000259" key="4">
    <source>
        <dbReference type="PROSITE" id="PS51755"/>
    </source>
</evidence>
<dbReference type="SMART" id="SM01043">
    <property type="entry name" value="BTAD"/>
    <property type="match status" value="1"/>
</dbReference>
<evidence type="ECO:0000256" key="3">
    <source>
        <dbReference type="PROSITE-ProRule" id="PRU01091"/>
    </source>
</evidence>
<evidence type="ECO:0000313" key="5">
    <source>
        <dbReference type="EMBL" id="GGM30147.1"/>
    </source>
</evidence>
<gene>
    <name evidence="5" type="ORF">GCM10007977_034280</name>
</gene>
<evidence type="ECO:0000256" key="2">
    <source>
        <dbReference type="ARBA" id="ARBA00023125"/>
    </source>
</evidence>
<dbReference type="GO" id="GO:0006355">
    <property type="term" value="P:regulation of DNA-templated transcription"/>
    <property type="evidence" value="ECO:0007669"/>
    <property type="project" value="InterPro"/>
</dbReference>
<dbReference type="InterPro" id="IPR005158">
    <property type="entry name" value="BTAD"/>
</dbReference>
<feature type="DNA-binding region" description="OmpR/PhoB-type" evidence="3">
    <location>
        <begin position="1"/>
        <end position="89"/>
    </location>
</feature>
<dbReference type="InterPro" id="IPR027417">
    <property type="entry name" value="P-loop_NTPase"/>
</dbReference>
<dbReference type="SMART" id="SM00862">
    <property type="entry name" value="Trans_reg_C"/>
    <property type="match status" value="1"/>
</dbReference>
<reference evidence="5" key="2">
    <citation type="submission" date="2020-09" db="EMBL/GenBank/DDBJ databases">
        <authorList>
            <person name="Sun Q."/>
            <person name="Ohkuma M."/>
        </authorList>
    </citation>
    <scope>NUCLEOTIDE SEQUENCE</scope>
    <source>
        <strain evidence="5">JCM 19831</strain>
    </source>
</reference>
<evidence type="ECO:0000256" key="1">
    <source>
        <dbReference type="ARBA" id="ARBA00005820"/>
    </source>
</evidence>
<keyword evidence="6" id="KW-1185">Reference proteome</keyword>
<dbReference type="InterPro" id="IPR036388">
    <property type="entry name" value="WH-like_DNA-bd_sf"/>
</dbReference>